<evidence type="ECO:0000256" key="2">
    <source>
        <dbReference type="SAM" id="SignalP"/>
    </source>
</evidence>
<gene>
    <name evidence="4" type="ORF">ACHAXA_011070</name>
</gene>
<feature type="compositionally biased region" description="Acidic residues" evidence="1">
    <location>
        <begin position="363"/>
        <end position="381"/>
    </location>
</feature>
<dbReference type="AlphaFoldDB" id="A0ABD3RVR9"/>
<comment type="caution">
    <text evidence="4">The sequence shown here is derived from an EMBL/GenBank/DDBJ whole genome shotgun (WGS) entry which is preliminary data.</text>
</comment>
<name>A0ABD3RVR9_9STRA</name>
<feature type="signal peptide" evidence="2">
    <location>
        <begin position="1"/>
        <end position="43"/>
    </location>
</feature>
<feature type="chain" id="PRO_5044751337" description="JmjC domain-containing protein" evidence="2">
    <location>
        <begin position="44"/>
        <end position="441"/>
    </location>
</feature>
<evidence type="ECO:0000313" key="4">
    <source>
        <dbReference type="EMBL" id="KAL3816309.1"/>
    </source>
</evidence>
<sequence>MHPPKFTSSSFRQGGRPYASHRAFRASFLVICILASIVGSSQETDDVDEVDYGNHNLEWEDGPSSWEEFGHDNDPSVCGLQVLTVEEWEAGRYWEGKKPVLVSGVTDGWPALNNWKKQEMLRLYPDAEATMGDGKVVGETGPDVAGKNLSPTTVKEFITKHMYNPLKYFFDRKIAIPKGMLQDCNPFPMPTRAYLEDPLAGSIYAPSKKKKVRTKPDRELWRDHLAISIGSDLQGLTFHHHREAWNIVIFGKKRWILWDHARWKDNNTIQWRTTRDWANGQKHITGADWIRRLYPEPEREHEIRNYGHDCIQHAGQMMFVPERWMHMVVNIGDTVSVISEVGLGIGEGKKPEDFLYDPNASSDDSEDESEDDEEWSSDDEACPVCSRGLTVDENRIIPYPEANGASCAQMLQFAAAGVQQEVCDQMKMAETICCPPTAATP</sequence>
<protein>
    <recommendedName>
        <fullName evidence="3">JmjC domain-containing protein</fullName>
    </recommendedName>
</protein>
<dbReference type="Gene3D" id="2.60.120.650">
    <property type="entry name" value="Cupin"/>
    <property type="match status" value="1"/>
</dbReference>
<feature type="domain" description="JmjC" evidence="3">
    <location>
        <begin position="204"/>
        <end position="356"/>
    </location>
</feature>
<dbReference type="InterPro" id="IPR003347">
    <property type="entry name" value="JmjC_dom"/>
</dbReference>
<dbReference type="Proteomes" id="UP001530377">
    <property type="component" value="Unassembled WGS sequence"/>
</dbReference>
<evidence type="ECO:0000313" key="5">
    <source>
        <dbReference type="Proteomes" id="UP001530377"/>
    </source>
</evidence>
<dbReference type="PROSITE" id="PS51184">
    <property type="entry name" value="JMJC"/>
    <property type="match status" value="1"/>
</dbReference>
<accession>A0ABD3RVR9</accession>
<dbReference type="PANTHER" id="PTHR12480:SF35">
    <property type="entry name" value="TRANSCRIPTION FACTOR JUMONJI, JMJC DOMAIN-CONTAINING PROTEIN"/>
    <property type="match status" value="1"/>
</dbReference>
<dbReference type="EMBL" id="JALLPB020000155">
    <property type="protein sequence ID" value="KAL3816309.1"/>
    <property type="molecule type" value="Genomic_DNA"/>
</dbReference>
<dbReference type="InterPro" id="IPR050910">
    <property type="entry name" value="JMJD6_ArgDemeth/LysHydrox"/>
</dbReference>
<keyword evidence="2" id="KW-0732">Signal</keyword>
<organism evidence="4 5">
    <name type="scientific">Cyclostephanos tholiformis</name>
    <dbReference type="NCBI Taxonomy" id="382380"/>
    <lineage>
        <taxon>Eukaryota</taxon>
        <taxon>Sar</taxon>
        <taxon>Stramenopiles</taxon>
        <taxon>Ochrophyta</taxon>
        <taxon>Bacillariophyta</taxon>
        <taxon>Coscinodiscophyceae</taxon>
        <taxon>Thalassiosirophycidae</taxon>
        <taxon>Stephanodiscales</taxon>
        <taxon>Stephanodiscaceae</taxon>
        <taxon>Cyclostephanos</taxon>
    </lineage>
</organism>
<dbReference type="PANTHER" id="PTHR12480">
    <property type="entry name" value="ARGININE DEMETHYLASE AND LYSYL-HYDROXYLASE JMJD"/>
    <property type="match status" value="1"/>
</dbReference>
<dbReference type="Pfam" id="PF13621">
    <property type="entry name" value="Cupin_8"/>
    <property type="match status" value="1"/>
</dbReference>
<dbReference type="SUPFAM" id="SSF51197">
    <property type="entry name" value="Clavaminate synthase-like"/>
    <property type="match status" value="1"/>
</dbReference>
<dbReference type="InterPro" id="IPR041667">
    <property type="entry name" value="Cupin_8"/>
</dbReference>
<evidence type="ECO:0000259" key="3">
    <source>
        <dbReference type="PROSITE" id="PS51184"/>
    </source>
</evidence>
<reference evidence="4 5" key="1">
    <citation type="submission" date="2024-10" db="EMBL/GenBank/DDBJ databases">
        <title>Updated reference genomes for cyclostephanoid diatoms.</title>
        <authorList>
            <person name="Roberts W.R."/>
            <person name="Alverson A.J."/>
        </authorList>
    </citation>
    <scope>NUCLEOTIDE SEQUENCE [LARGE SCALE GENOMIC DNA]</scope>
    <source>
        <strain evidence="4 5">AJA228-03</strain>
    </source>
</reference>
<evidence type="ECO:0000256" key="1">
    <source>
        <dbReference type="SAM" id="MobiDB-lite"/>
    </source>
</evidence>
<keyword evidence="5" id="KW-1185">Reference proteome</keyword>
<proteinExistence type="predicted"/>
<feature type="region of interest" description="Disordered" evidence="1">
    <location>
        <begin position="349"/>
        <end position="381"/>
    </location>
</feature>